<gene>
    <name evidence="3" type="ORF">H8Q88_18025</name>
</gene>
<evidence type="ECO:0000259" key="2">
    <source>
        <dbReference type="Pfam" id="PF17762"/>
    </source>
</evidence>
<dbReference type="SUPFAM" id="SSF109709">
    <property type="entry name" value="KorB DNA-binding domain-like"/>
    <property type="match status" value="1"/>
</dbReference>
<sequence length="337" mass="37391">MYIKNKQKLRTKGIHMATANAKNKKNKLLKVVTNSDVVEGLKSKGAISIAPGQLWIEKGYNIRELCEDHINGFVESYKNGLFVPPIEVVECMVGNELKYKVIEGHHRTVALNKAIELGYSCEQIEVLLMEGDEVSQFVRMIQSSQGRKLNQIEMAHAYNRLISYGLNQVEVAEQLSVTPAQVSNYLQLLKAPALLQAWIKTGKYSATKAHNMIRKHGSDIAMAIAVEDMKVKAEREKERKKGVKVSRTRSSALSSTHKLNETTVDDMSGLISEVAKHIPEGLDVVEGKVKVKVSPEIASALSSLSLRVFSVSNSNQKLESQLHQKAQSLKTRSKNAA</sequence>
<dbReference type="EMBL" id="JACRUP010000018">
    <property type="protein sequence ID" value="MBC5852804.1"/>
    <property type="molecule type" value="Genomic_DNA"/>
</dbReference>
<feature type="region of interest" description="Disordered" evidence="1">
    <location>
        <begin position="235"/>
        <end position="255"/>
    </location>
</feature>
<evidence type="ECO:0000313" key="4">
    <source>
        <dbReference type="Proteomes" id="UP000615796"/>
    </source>
</evidence>
<organism evidence="3 4">
    <name type="scientific">Vibrio metschnikovii</name>
    <dbReference type="NCBI Taxonomy" id="28172"/>
    <lineage>
        <taxon>Bacteria</taxon>
        <taxon>Pseudomonadati</taxon>
        <taxon>Pseudomonadota</taxon>
        <taxon>Gammaproteobacteria</taxon>
        <taxon>Vibrionales</taxon>
        <taxon>Vibrionaceae</taxon>
        <taxon>Vibrio</taxon>
    </lineage>
</organism>
<dbReference type="GO" id="GO:0005694">
    <property type="term" value="C:chromosome"/>
    <property type="evidence" value="ECO:0007669"/>
    <property type="project" value="TreeGrafter"/>
</dbReference>
<protein>
    <recommendedName>
        <fullName evidence="2">ParB/Spo0J HTH domain-containing protein</fullName>
    </recommendedName>
</protein>
<keyword evidence="4" id="KW-1185">Reference proteome</keyword>
<dbReference type="InterPro" id="IPR050336">
    <property type="entry name" value="Chromosome_partition/occlusion"/>
</dbReference>
<reference evidence="3" key="1">
    <citation type="submission" date="2020-08" db="EMBL/GenBank/DDBJ databases">
        <title>Genome Sequencing and Pan-Genome Analysis of Migratory bird Vibrio Strains, Inner Mongolia.</title>
        <authorList>
            <person name="Zheng L."/>
        </authorList>
    </citation>
    <scope>NUCLEOTIDE SEQUENCE</scope>
    <source>
        <strain evidence="3">M13F</strain>
    </source>
</reference>
<dbReference type="GO" id="GO:0007059">
    <property type="term" value="P:chromosome segregation"/>
    <property type="evidence" value="ECO:0007669"/>
    <property type="project" value="TreeGrafter"/>
</dbReference>
<dbReference type="SUPFAM" id="SSF110849">
    <property type="entry name" value="ParB/Sulfiredoxin"/>
    <property type="match status" value="1"/>
</dbReference>
<dbReference type="AlphaFoldDB" id="A0A9X0RAL4"/>
<dbReference type="InterPro" id="IPR036086">
    <property type="entry name" value="ParB/Sulfiredoxin_sf"/>
</dbReference>
<evidence type="ECO:0000256" key="1">
    <source>
        <dbReference type="SAM" id="MobiDB-lite"/>
    </source>
</evidence>
<dbReference type="RefSeq" id="WP_187027063.1">
    <property type="nucleotide sequence ID" value="NZ_JACRUP010000018.1"/>
</dbReference>
<dbReference type="Pfam" id="PF17762">
    <property type="entry name" value="HTH_ParB"/>
    <property type="match status" value="1"/>
</dbReference>
<accession>A0A9X0RAL4</accession>
<name>A0A9X0RAL4_VIBME</name>
<comment type="caution">
    <text evidence="3">The sequence shown here is derived from an EMBL/GenBank/DDBJ whole genome shotgun (WGS) entry which is preliminary data.</text>
</comment>
<feature type="domain" description="ParB/Spo0J HTH" evidence="2">
    <location>
        <begin position="148"/>
        <end position="232"/>
    </location>
</feature>
<dbReference type="InterPro" id="IPR041468">
    <property type="entry name" value="HTH_ParB/Spo0J"/>
</dbReference>
<dbReference type="PANTHER" id="PTHR33375">
    <property type="entry name" value="CHROMOSOME-PARTITIONING PROTEIN PARB-RELATED"/>
    <property type="match status" value="1"/>
</dbReference>
<dbReference type="Proteomes" id="UP000615796">
    <property type="component" value="Unassembled WGS sequence"/>
</dbReference>
<dbReference type="PANTHER" id="PTHR33375:SF1">
    <property type="entry name" value="CHROMOSOME-PARTITIONING PROTEIN PARB-RELATED"/>
    <property type="match status" value="1"/>
</dbReference>
<evidence type="ECO:0000313" key="3">
    <source>
        <dbReference type="EMBL" id="MBC5852804.1"/>
    </source>
</evidence>
<dbReference type="Gene3D" id="1.10.10.2830">
    <property type="match status" value="1"/>
</dbReference>
<proteinExistence type="predicted"/>